<dbReference type="GO" id="GO:0015074">
    <property type="term" value="P:DNA integration"/>
    <property type="evidence" value="ECO:0007669"/>
    <property type="project" value="InterPro"/>
</dbReference>
<dbReference type="Pfam" id="PF00589">
    <property type="entry name" value="Phage_integrase"/>
    <property type="match status" value="1"/>
</dbReference>
<dbReference type="PROSITE" id="PS51900">
    <property type="entry name" value="CB"/>
    <property type="match status" value="1"/>
</dbReference>
<evidence type="ECO:0000259" key="6">
    <source>
        <dbReference type="PROSITE" id="PS51900"/>
    </source>
</evidence>
<name>A0A9D2H949_9FIRM</name>
<dbReference type="Proteomes" id="UP000824223">
    <property type="component" value="Unassembled WGS sequence"/>
</dbReference>
<accession>A0A9D2H949</accession>
<evidence type="ECO:0000256" key="2">
    <source>
        <dbReference type="ARBA" id="ARBA00023125"/>
    </source>
</evidence>
<proteinExistence type="inferred from homology"/>
<evidence type="ECO:0000256" key="1">
    <source>
        <dbReference type="ARBA" id="ARBA00008857"/>
    </source>
</evidence>
<dbReference type="InterPro" id="IPR050090">
    <property type="entry name" value="Tyrosine_recombinase_XerCD"/>
</dbReference>
<dbReference type="Gene3D" id="1.10.443.10">
    <property type="entry name" value="Intergrase catalytic core"/>
    <property type="match status" value="1"/>
</dbReference>
<sequence>MHQNTNIEFADSKLWDLFRKQFKSSSTEASYRSDIGEFCRFCKKSFRDVTEKDVRRYYGFMKERAGSGEISPLTVTKKFRELHSFAQFLEEQGENRGPRDFFYPYLKHMEKERKLARSVPVEDMDRLLDAASDNQMEYTILTLMYRAGLASTEIAALNREEDFVIYGEDSFALLSGREEPCYIPKDAWEILMDYMEQREKYPSFFYNRSGRRLNTMYVSRMMKKLCAKAGVPNYSAEAVRNCCAFNLFAYGASARQVAGQMGRTEQQIRRYRGISYKGHLGRQADSLVKIRIEKPEK</sequence>
<gene>
    <name evidence="7" type="ORF">H9798_01500</name>
</gene>
<keyword evidence="2 4" id="KW-0238">DNA-binding</keyword>
<comment type="caution">
    <text evidence="7">The sequence shown here is derived from an EMBL/GenBank/DDBJ whole genome shotgun (WGS) entry which is preliminary data.</text>
</comment>
<dbReference type="InterPro" id="IPR013762">
    <property type="entry name" value="Integrase-like_cat_sf"/>
</dbReference>
<feature type="domain" description="Core-binding (CB)" evidence="6">
    <location>
        <begin position="13"/>
        <end position="90"/>
    </location>
</feature>
<dbReference type="InterPro" id="IPR010998">
    <property type="entry name" value="Integrase_recombinase_N"/>
</dbReference>
<dbReference type="PANTHER" id="PTHR30349">
    <property type="entry name" value="PHAGE INTEGRASE-RELATED"/>
    <property type="match status" value="1"/>
</dbReference>
<dbReference type="InterPro" id="IPR011010">
    <property type="entry name" value="DNA_brk_join_enz"/>
</dbReference>
<dbReference type="Gene3D" id="1.10.150.130">
    <property type="match status" value="1"/>
</dbReference>
<evidence type="ECO:0000313" key="8">
    <source>
        <dbReference type="Proteomes" id="UP000824223"/>
    </source>
</evidence>
<evidence type="ECO:0000313" key="7">
    <source>
        <dbReference type="EMBL" id="HJA05811.1"/>
    </source>
</evidence>
<dbReference type="GO" id="GO:0006310">
    <property type="term" value="P:DNA recombination"/>
    <property type="evidence" value="ECO:0007669"/>
    <property type="project" value="UniProtKB-KW"/>
</dbReference>
<reference evidence="7" key="2">
    <citation type="submission" date="2021-04" db="EMBL/GenBank/DDBJ databases">
        <authorList>
            <person name="Gilroy R."/>
        </authorList>
    </citation>
    <scope>NUCLEOTIDE SEQUENCE</scope>
    <source>
        <strain evidence="7">ChiSjej2B20-11307</strain>
    </source>
</reference>
<organism evidence="7 8">
    <name type="scientific">Candidatus Mediterraneibacter pullicola</name>
    <dbReference type="NCBI Taxonomy" id="2838682"/>
    <lineage>
        <taxon>Bacteria</taxon>
        <taxon>Bacillati</taxon>
        <taxon>Bacillota</taxon>
        <taxon>Clostridia</taxon>
        <taxon>Lachnospirales</taxon>
        <taxon>Lachnospiraceae</taxon>
        <taxon>Mediterraneibacter</taxon>
    </lineage>
</organism>
<comment type="similarity">
    <text evidence="1">Belongs to the 'phage' integrase family.</text>
</comment>
<keyword evidence="3" id="KW-0233">DNA recombination</keyword>
<evidence type="ECO:0000256" key="3">
    <source>
        <dbReference type="ARBA" id="ARBA00023172"/>
    </source>
</evidence>
<reference evidence="7" key="1">
    <citation type="journal article" date="2021" name="PeerJ">
        <title>Extensive microbial diversity within the chicken gut microbiome revealed by metagenomics and culture.</title>
        <authorList>
            <person name="Gilroy R."/>
            <person name="Ravi A."/>
            <person name="Getino M."/>
            <person name="Pursley I."/>
            <person name="Horton D.L."/>
            <person name="Alikhan N.F."/>
            <person name="Baker D."/>
            <person name="Gharbi K."/>
            <person name="Hall N."/>
            <person name="Watson M."/>
            <person name="Adriaenssens E.M."/>
            <person name="Foster-Nyarko E."/>
            <person name="Jarju S."/>
            <person name="Secka A."/>
            <person name="Antonio M."/>
            <person name="Oren A."/>
            <person name="Chaudhuri R.R."/>
            <person name="La Ragione R."/>
            <person name="Hildebrand F."/>
            <person name="Pallen M.J."/>
        </authorList>
    </citation>
    <scope>NUCLEOTIDE SEQUENCE</scope>
    <source>
        <strain evidence="7">ChiSjej2B20-11307</strain>
    </source>
</reference>
<dbReference type="InterPro" id="IPR044068">
    <property type="entry name" value="CB"/>
</dbReference>
<dbReference type="GO" id="GO:0003677">
    <property type="term" value="F:DNA binding"/>
    <property type="evidence" value="ECO:0007669"/>
    <property type="project" value="UniProtKB-UniRule"/>
</dbReference>
<dbReference type="EMBL" id="DXAK01000008">
    <property type="protein sequence ID" value="HJA05811.1"/>
    <property type="molecule type" value="Genomic_DNA"/>
</dbReference>
<dbReference type="AlphaFoldDB" id="A0A9D2H949"/>
<evidence type="ECO:0000256" key="4">
    <source>
        <dbReference type="PROSITE-ProRule" id="PRU01248"/>
    </source>
</evidence>
<dbReference type="InterPro" id="IPR002104">
    <property type="entry name" value="Integrase_catalytic"/>
</dbReference>
<evidence type="ECO:0000259" key="5">
    <source>
        <dbReference type="PROSITE" id="PS51898"/>
    </source>
</evidence>
<dbReference type="SUPFAM" id="SSF56349">
    <property type="entry name" value="DNA breaking-rejoining enzymes"/>
    <property type="match status" value="1"/>
</dbReference>
<dbReference type="PANTHER" id="PTHR30349:SF41">
    <property type="entry name" value="INTEGRASE_RECOMBINASE PROTEIN MJ0367-RELATED"/>
    <property type="match status" value="1"/>
</dbReference>
<protein>
    <submittedName>
        <fullName evidence="7">Phage integrase N-terminal SAM-like domain-containing protein</fullName>
    </submittedName>
</protein>
<dbReference type="PROSITE" id="PS51898">
    <property type="entry name" value="TYR_RECOMBINASE"/>
    <property type="match status" value="1"/>
</dbReference>
<feature type="domain" description="Tyr recombinase" evidence="5">
    <location>
        <begin position="114"/>
        <end position="285"/>
    </location>
</feature>